<evidence type="ECO:0000256" key="5">
    <source>
        <dbReference type="ARBA" id="ARBA00023157"/>
    </source>
</evidence>
<dbReference type="STRING" id="307972.A0A2G8JDE1"/>
<dbReference type="Proteomes" id="UP000230750">
    <property type="component" value="Unassembled WGS sequence"/>
</dbReference>
<dbReference type="Gene3D" id="2.60.220.50">
    <property type="match status" value="1"/>
</dbReference>
<feature type="transmembrane region" description="Helical" evidence="6">
    <location>
        <begin position="420"/>
        <end position="441"/>
    </location>
</feature>
<feature type="transmembrane region" description="Helical" evidence="6">
    <location>
        <begin position="302"/>
        <end position="325"/>
    </location>
</feature>
<dbReference type="GO" id="GO:0007166">
    <property type="term" value="P:cell surface receptor signaling pathway"/>
    <property type="evidence" value="ECO:0007669"/>
    <property type="project" value="InterPro"/>
</dbReference>
<name>A0A2G8JDE1_STIJA</name>
<dbReference type="InterPro" id="IPR046338">
    <property type="entry name" value="GAIN_dom_sf"/>
</dbReference>
<sequence>MSLAPSMCRTTSEWRHPPMTIKSLLEFLERQINNVQRSGMDVNISTDNLNINSLRISDSDDRFNLYGDEEEVEEDVREMKMSFPSDFLNKAALIDSDFDSSELFVTVIEYFTPVLFENNFTKKEEEKELASNIFGINVKGREVNDLPRNSPIQFTSPIEQVFEIENVTSNKILVYTCSHWDFDLNEGHGRWSSEGCFTTYVKSNSVQCNCYHLTNLCVLVHESHSKLLTITQVGCLLSVVGLAITILFYIIMRKMRTKLPQKILLNLSIALLGFYLAFSFGIERREMKNKLVETIVCLSSAAVIQYLVLASMAWTCVEAMHMYLLFVKVSKTTGSYFLCKAGIFAWGSPFIIVGASLAIWKDDYIAESYCFLDWGPPLRYGFVPVIFLMFLFNGVCYVRIFQRLVCSKEMGSSKTPWRVAGFRVMNSIAIWTLLGMYWGFGFMSLAYFEISGYEGVSVFDVLFSLIVSLKGFVIFLLFALATKNSARYGGALTCAFVAMASRRPKLPTHWESIIQKKKRPFSGHSAQPSQATCATVIHNSV</sequence>
<dbReference type="GO" id="GO:0016020">
    <property type="term" value="C:membrane"/>
    <property type="evidence" value="ECO:0007669"/>
    <property type="project" value="UniProtKB-SubCell"/>
</dbReference>
<evidence type="ECO:0000256" key="3">
    <source>
        <dbReference type="ARBA" id="ARBA00022989"/>
    </source>
</evidence>
<dbReference type="PROSITE" id="PS50221">
    <property type="entry name" value="GAIN_B"/>
    <property type="match status" value="1"/>
</dbReference>
<dbReference type="GO" id="GO:0004930">
    <property type="term" value="F:G protein-coupled receptor activity"/>
    <property type="evidence" value="ECO:0007669"/>
    <property type="project" value="InterPro"/>
</dbReference>
<dbReference type="SMART" id="SM00303">
    <property type="entry name" value="GPS"/>
    <property type="match status" value="1"/>
</dbReference>
<reference evidence="9 10" key="1">
    <citation type="journal article" date="2017" name="PLoS Biol.">
        <title>The sea cucumber genome provides insights into morphological evolution and visceral regeneration.</title>
        <authorList>
            <person name="Zhang X."/>
            <person name="Sun L."/>
            <person name="Yuan J."/>
            <person name="Sun Y."/>
            <person name="Gao Y."/>
            <person name="Zhang L."/>
            <person name="Li S."/>
            <person name="Dai H."/>
            <person name="Hamel J.F."/>
            <person name="Liu C."/>
            <person name="Yu Y."/>
            <person name="Liu S."/>
            <person name="Lin W."/>
            <person name="Guo K."/>
            <person name="Jin S."/>
            <person name="Xu P."/>
            <person name="Storey K.B."/>
            <person name="Huan P."/>
            <person name="Zhang T."/>
            <person name="Zhou Y."/>
            <person name="Zhang J."/>
            <person name="Lin C."/>
            <person name="Li X."/>
            <person name="Xing L."/>
            <person name="Huo D."/>
            <person name="Sun M."/>
            <person name="Wang L."/>
            <person name="Mercier A."/>
            <person name="Li F."/>
            <person name="Yang H."/>
            <person name="Xiang J."/>
        </authorList>
    </citation>
    <scope>NUCLEOTIDE SEQUENCE [LARGE SCALE GENOMIC DNA]</scope>
    <source>
        <strain evidence="9">Shaxun</strain>
        <tissue evidence="9">Muscle</tissue>
    </source>
</reference>
<evidence type="ECO:0000256" key="6">
    <source>
        <dbReference type="SAM" id="Phobius"/>
    </source>
</evidence>
<dbReference type="InterPro" id="IPR053066">
    <property type="entry name" value="ADGR_G7"/>
</dbReference>
<feature type="transmembrane region" description="Helical" evidence="6">
    <location>
        <begin position="461"/>
        <end position="481"/>
    </location>
</feature>
<comment type="caution">
    <text evidence="9">The sequence shown here is derived from an EMBL/GenBank/DDBJ whole genome shotgun (WGS) entry which is preliminary data.</text>
</comment>
<evidence type="ECO:0000313" key="9">
    <source>
        <dbReference type="EMBL" id="PIK33771.1"/>
    </source>
</evidence>
<proteinExistence type="predicted"/>
<dbReference type="Pfam" id="PF01825">
    <property type="entry name" value="GPS"/>
    <property type="match status" value="1"/>
</dbReference>
<comment type="subcellular location">
    <subcellularLocation>
        <location evidence="1">Membrane</location>
        <topology evidence="1">Multi-pass membrane protein</topology>
    </subcellularLocation>
</comment>
<dbReference type="InterPro" id="IPR000832">
    <property type="entry name" value="GPCR_2_secretin-like"/>
</dbReference>
<gene>
    <name evidence="9" type="ORF">BSL78_29412</name>
</gene>
<evidence type="ECO:0000256" key="2">
    <source>
        <dbReference type="ARBA" id="ARBA00022692"/>
    </source>
</evidence>
<feature type="transmembrane region" description="Helical" evidence="6">
    <location>
        <begin position="337"/>
        <end position="360"/>
    </location>
</feature>
<evidence type="ECO:0000259" key="7">
    <source>
        <dbReference type="PROSITE" id="PS50221"/>
    </source>
</evidence>
<evidence type="ECO:0000256" key="4">
    <source>
        <dbReference type="ARBA" id="ARBA00023136"/>
    </source>
</evidence>
<keyword evidence="9" id="KW-0675">Receptor</keyword>
<keyword evidence="5" id="KW-1015">Disulfide bond</keyword>
<evidence type="ECO:0000259" key="8">
    <source>
        <dbReference type="PROSITE" id="PS50261"/>
    </source>
</evidence>
<dbReference type="AlphaFoldDB" id="A0A2G8JDE1"/>
<dbReference type="OrthoDB" id="283575at2759"/>
<keyword evidence="4 6" id="KW-0472">Membrane</keyword>
<feature type="transmembrane region" description="Helical" evidence="6">
    <location>
        <begin position="263"/>
        <end position="282"/>
    </location>
</feature>
<accession>A0A2G8JDE1</accession>
<feature type="domain" description="G-protein coupled receptors family 2 profile 2" evidence="8">
    <location>
        <begin position="227"/>
        <end position="482"/>
    </location>
</feature>
<dbReference type="EMBL" id="MRZV01002413">
    <property type="protein sequence ID" value="PIK33771.1"/>
    <property type="molecule type" value="Genomic_DNA"/>
</dbReference>
<dbReference type="Pfam" id="PF00002">
    <property type="entry name" value="7tm_2"/>
    <property type="match status" value="1"/>
</dbReference>
<dbReference type="InterPro" id="IPR000203">
    <property type="entry name" value="GPS"/>
</dbReference>
<dbReference type="InterPro" id="IPR057244">
    <property type="entry name" value="GAIN_B"/>
</dbReference>
<protein>
    <submittedName>
        <fullName evidence="9">Putative G-protein coupled receptor</fullName>
    </submittedName>
</protein>
<evidence type="ECO:0000256" key="1">
    <source>
        <dbReference type="ARBA" id="ARBA00004141"/>
    </source>
</evidence>
<evidence type="ECO:0000313" key="10">
    <source>
        <dbReference type="Proteomes" id="UP000230750"/>
    </source>
</evidence>
<feature type="transmembrane region" description="Helical" evidence="6">
    <location>
        <begin position="227"/>
        <end position="251"/>
    </location>
</feature>
<dbReference type="PANTHER" id="PTHR47767:SF1">
    <property type="entry name" value="ADHESION G PROTEIN-COUPLED RECEPTOR G7"/>
    <property type="match status" value="1"/>
</dbReference>
<dbReference type="PANTHER" id="PTHR47767">
    <property type="entry name" value="ADHESION G PROTEIN-COUPLED RECEPTOR G7"/>
    <property type="match status" value="1"/>
</dbReference>
<dbReference type="Gene3D" id="1.20.1070.10">
    <property type="entry name" value="Rhodopsin 7-helix transmembrane proteins"/>
    <property type="match status" value="1"/>
</dbReference>
<dbReference type="InterPro" id="IPR017981">
    <property type="entry name" value="GPCR_2-like_7TM"/>
</dbReference>
<feature type="domain" description="GAIN-B" evidence="7">
    <location>
        <begin position="40"/>
        <end position="226"/>
    </location>
</feature>
<feature type="transmembrane region" description="Helical" evidence="6">
    <location>
        <begin position="380"/>
        <end position="400"/>
    </location>
</feature>
<keyword evidence="3 6" id="KW-1133">Transmembrane helix</keyword>
<keyword evidence="10" id="KW-1185">Reference proteome</keyword>
<organism evidence="9 10">
    <name type="scientific">Stichopus japonicus</name>
    <name type="common">Sea cucumber</name>
    <dbReference type="NCBI Taxonomy" id="307972"/>
    <lineage>
        <taxon>Eukaryota</taxon>
        <taxon>Metazoa</taxon>
        <taxon>Echinodermata</taxon>
        <taxon>Eleutherozoa</taxon>
        <taxon>Echinozoa</taxon>
        <taxon>Holothuroidea</taxon>
        <taxon>Aspidochirotacea</taxon>
        <taxon>Aspidochirotida</taxon>
        <taxon>Stichopodidae</taxon>
        <taxon>Apostichopus</taxon>
    </lineage>
</organism>
<dbReference type="PROSITE" id="PS50261">
    <property type="entry name" value="G_PROTEIN_RECEP_F2_4"/>
    <property type="match status" value="1"/>
</dbReference>
<keyword evidence="2 6" id="KW-0812">Transmembrane</keyword>